<accession>A0ACB0YZN4</accession>
<organism evidence="1 2">
    <name type="scientific">Meloidogyne enterolobii</name>
    <name type="common">Root-knot nematode worm</name>
    <name type="synonym">Meloidogyne mayaguensis</name>
    <dbReference type="NCBI Taxonomy" id="390850"/>
    <lineage>
        <taxon>Eukaryota</taxon>
        <taxon>Metazoa</taxon>
        <taxon>Ecdysozoa</taxon>
        <taxon>Nematoda</taxon>
        <taxon>Chromadorea</taxon>
        <taxon>Rhabditida</taxon>
        <taxon>Tylenchina</taxon>
        <taxon>Tylenchomorpha</taxon>
        <taxon>Tylenchoidea</taxon>
        <taxon>Meloidogynidae</taxon>
        <taxon>Meloidogyninae</taxon>
        <taxon>Meloidogyne</taxon>
    </lineage>
</organism>
<name>A0ACB0YZN4_MELEN</name>
<gene>
    <name evidence="1" type="ORF">MENTE1834_LOCUS18669</name>
</gene>
<dbReference type="Proteomes" id="UP001497535">
    <property type="component" value="Unassembled WGS sequence"/>
</dbReference>
<proteinExistence type="predicted"/>
<keyword evidence="2" id="KW-1185">Reference proteome</keyword>
<dbReference type="EMBL" id="CAVMJV010000021">
    <property type="protein sequence ID" value="CAK5070538.1"/>
    <property type="molecule type" value="Genomic_DNA"/>
</dbReference>
<sequence>MSRVGKKVRGLWSLGFGSFRVIKREKVGFQVSDRIFKIFFDQGLEIEMDLAWDRGLGFPVPRVRSRHFLTFLGCSWTRSFPGLQAQDPAQVNKSNYRVQEQVQALQILISTGFESKKSRGALKCFEGFRYPVISLIYTLNRVLDKSRKNSGRNVSSEPTRRLVILKGFERIKD</sequence>
<protein>
    <submittedName>
        <fullName evidence="1">Uncharacterized protein</fullName>
    </submittedName>
</protein>
<evidence type="ECO:0000313" key="2">
    <source>
        <dbReference type="Proteomes" id="UP001497535"/>
    </source>
</evidence>
<evidence type="ECO:0000313" key="1">
    <source>
        <dbReference type="EMBL" id="CAK5070538.1"/>
    </source>
</evidence>
<reference evidence="1" key="1">
    <citation type="submission" date="2023-11" db="EMBL/GenBank/DDBJ databases">
        <authorList>
            <person name="Poullet M."/>
        </authorList>
    </citation>
    <scope>NUCLEOTIDE SEQUENCE</scope>
    <source>
        <strain evidence="1">E1834</strain>
    </source>
</reference>
<comment type="caution">
    <text evidence="1">The sequence shown here is derived from an EMBL/GenBank/DDBJ whole genome shotgun (WGS) entry which is preliminary data.</text>
</comment>